<evidence type="ECO:0000256" key="1">
    <source>
        <dbReference type="SAM" id="MobiDB-lite"/>
    </source>
</evidence>
<dbReference type="Proteomes" id="UP000001067">
    <property type="component" value="Unassembled WGS sequence"/>
</dbReference>
<evidence type="ECO:0000313" key="2">
    <source>
        <dbReference type="EMBL" id="EFQ95280.1"/>
    </source>
</evidence>
<name>E3RG33_PYRTT</name>
<reference evidence="2 3" key="1">
    <citation type="journal article" date="2010" name="Genome Biol.">
        <title>A first genome assembly of the barley fungal pathogen Pyrenophora teres f. teres.</title>
        <authorList>
            <person name="Ellwood S.R."/>
            <person name="Liu Z."/>
            <person name="Syme R.A."/>
            <person name="Lai Z."/>
            <person name="Hane J.K."/>
            <person name="Keiper F."/>
            <person name="Moffat C.S."/>
            <person name="Oliver R.P."/>
            <person name="Friesen T.L."/>
        </authorList>
    </citation>
    <scope>NUCLEOTIDE SEQUENCE [LARGE SCALE GENOMIC DNA]</scope>
    <source>
        <strain evidence="2 3">0-1</strain>
    </source>
</reference>
<organism evidence="3">
    <name type="scientific">Pyrenophora teres f. teres (strain 0-1)</name>
    <name type="common">Barley net blotch fungus</name>
    <name type="synonym">Drechslera teres f. teres</name>
    <dbReference type="NCBI Taxonomy" id="861557"/>
    <lineage>
        <taxon>Eukaryota</taxon>
        <taxon>Fungi</taxon>
        <taxon>Dikarya</taxon>
        <taxon>Ascomycota</taxon>
        <taxon>Pezizomycotina</taxon>
        <taxon>Dothideomycetes</taxon>
        <taxon>Pleosporomycetidae</taxon>
        <taxon>Pleosporales</taxon>
        <taxon>Pleosporineae</taxon>
        <taxon>Pleosporaceae</taxon>
        <taxon>Pyrenophora</taxon>
    </lineage>
</organism>
<evidence type="ECO:0000313" key="3">
    <source>
        <dbReference type="Proteomes" id="UP000001067"/>
    </source>
</evidence>
<accession>E3RG33</accession>
<dbReference type="EMBL" id="GL532855">
    <property type="protein sequence ID" value="EFQ95280.1"/>
    <property type="molecule type" value="Genomic_DNA"/>
</dbReference>
<keyword evidence="3" id="KW-1185">Reference proteome</keyword>
<feature type="region of interest" description="Disordered" evidence="1">
    <location>
        <begin position="57"/>
        <end position="77"/>
    </location>
</feature>
<dbReference type="HOGENOM" id="CLU_1305413_0_0_1"/>
<protein>
    <submittedName>
        <fullName evidence="2">Uncharacterized protein</fullName>
    </submittedName>
</protein>
<gene>
    <name evidence="2" type="ORF">PTT_06730</name>
</gene>
<sequence length="211" mass="24270">MSNASDEDEATPYSPSGLYKIAQITTLLKPYEEDNQEEDEYEDPELENLELEREALEAEARALDAQSDEHNAGREPMQKNIVFTEQILDLHCTQRQDIETYRARPQAREYEPQAKRKASTTCQGIENGPKSAEKTTYDADKESEWATDKVRMEGKKSDAVTTHAEEKSHWDTEKEKLTLQLAAKSRDFELREHEHAIQSLVATYEKYDALI</sequence>
<proteinExistence type="predicted"/>
<dbReference type="AlphaFoldDB" id="E3RG33"/>
<feature type="region of interest" description="Disordered" evidence="1">
    <location>
        <begin position="106"/>
        <end position="173"/>
    </location>
</feature>
<feature type="compositionally biased region" description="Basic and acidic residues" evidence="1">
    <location>
        <begin position="131"/>
        <end position="173"/>
    </location>
</feature>
<dbReference type="KEGG" id="pte:PTT_06730"/>